<keyword evidence="1" id="KW-0472">Membrane</keyword>
<proteinExistence type="predicted"/>
<keyword evidence="1" id="KW-1133">Transmembrane helix</keyword>
<evidence type="ECO:0000313" key="2">
    <source>
        <dbReference type="EMBL" id="KZS09799.1"/>
    </source>
</evidence>
<keyword evidence="1" id="KW-0812">Transmembrane</keyword>
<sequence>MDGITCSVTKLLSVKMRSLSVPVIFWTTVFLFASSYMAIPLTNNLKHIRDILQRARPSRNIDEEVFSIVSIVDELVSLGKHPETLCPFQVEKKTVKKEHTLGQFTVKINEIVCSGACGHCGVGRSCKQLMTPLVVTFSNPATGMPHNVISTDVAIGCSCTPDDSGLLGEDILRR</sequence>
<comment type="caution">
    <text evidence="2">The sequence shown here is derived from an EMBL/GenBank/DDBJ whole genome shotgun (WGS) entry which is preliminary data.</text>
</comment>
<protein>
    <submittedName>
        <fullName evidence="2">Uncharacterized protein</fullName>
    </submittedName>
</protein>
<dbReference type="OrthoDB" id="6355394at2759"/>
<organism evidence="2 3">
    <name type="scientific">Daphnia magna</name>
    <dbReference type="NCBI Taxonomy" id="35525"/>
    <lineage>
        <taxon>Eukaryota</taxon>
        <taxon>Metazoa</taxon>
        <taxon>Ecdysozoa</taxon>
        <taxon>Arthropoda</taxon>
        <taxon>Crustacea</taxon>
        <taxon>Branchiopoda</taxon>
        <taxon>Diplostraca</taxon>
        <taxon>Cladocera</taxon>
        <taxon>Anomopoda</taxon>
        <taxon>Daphniidae</taxon>
        <taxon>Daphnia</taxon>
    </lineage>
</organism>
<keyword evidence="3" id="KW-1185">Reference proteome</keyword>
<evidence type="ECO:0000256" key="1">
    <source>
        <dbReference type="SAM" id="Phobius"/>
    </source>
</evidence>
<feature type="transmembrane region" description="Helical" evidence="1">
    <location>
        <begin position="19"/>
        <end position="39"/>
    </location>
</feature>
<dbReference type="Proteomes" id="UP000076858">
    <property type="component" value="Unassembled WGS sequence"/>
</dbReference>
<dbReference type="EMBL" id="LRGB01001975">
    <property type="protein sequence ID" value="KZS09799.1"/>
    <property type="molecule type" value="Genomic_DNA"/>
</dbReference>
<reference evidence="2 3" key="1">
    <citation type="submission" date="2016-03" db="EMBL/GenBank/DDBJ databases">
        <title>EvidentialGene: Evidence-directed Construction of Genes on Genomes.</title>
        <authorList>
            <person name="Gilbert D.G."/>
            <person name="Choi J.-H."/>
            <person name="Mockaitis K."/>
            <person name="Colbourne J."/>
            <person name="Pfrender M."/>
        </authorList>
    </citation>
    <scope>NUCLEOTIDE SEQUENCE [LARGE SCALE GENOMIC DNA]</scope>
    <source>
        <strain evidence="2 3">Xinb3</strain>
        <tissue evidence="2">Complete organism</tissue>
    </source>
</reference>
<accession>A0A164SNP4</accession>
<dbReference type="AlphaFoldDB" id="A0A164SNP4"/>
<evidence type="ECO:0000313" key="3">
    <source>
        <dbReference type="Proteomes" id="UP000076858"/>
    </source>
</evidence>
<name>A0A164SNP4_9CRUS</name>
<gene>
    <name evidence="2" type="ORF">APZ42_025890</name>
</gene>